<keyword evidence="6" id="KW-1185">Reference proteome</keyword>
<protein>
    <submittedName>
        <fullName evidence="5">Inositol 2-dehydrogenase</fullName>
    </submittedName>
</protein>
<dbReference type="InterPro" id="IPR036291">
    <property type="entry name" value="NAD(P)-bd_dom_sf"/>
</dbReference>
<sequence length="332" mass="35342">MFNVALLGAGRIGQIHAGNIAAHPDCRLVRVMDVYAPAAQALAAKYGAQVSTLDQVLNDDNVDIVAICSATDTHADLIEAAARAGKAIFCEKPVDLSLERVERCLATVREADVPLMIGFNRRFDPSMAGLQQSLVNGEIGNTELVTISSRDPAAPSADYVKTSGGLFRDMTIHDLDMARWLLQEEPVSVFASASSLVDPEIKAAGDVDTAVITLTCASGKIAVITNSRRASYGYDQRIEVHGSKGMLAVANHPESSLIKSVAEGVVAQKPMHFFLQRYGDAYRLELGGLIEHLKNGTAIHPSGEDGLQALLLADAALESLRTGKAVQPGNRV</sequence>
<dbReference type="AlphaFoldDB" id="A0A2S9IHK5"/>
<dbReference type="Gene3D" id="3.40.50.720">
    <property type="entry name" value="NAD(P)-binding Rossmann-like Domain"/>
    <property type="match status" value="1"/>
</dbReference>
<dbReference type="GO" id="GO:0000166">
    <property type="term" value="F:nucleotide binding"/>
    <property type="evidence" value="ECO:0007669"/>
    <property type="project" value="InterPro"/>
</dbReference>
<dbReference type="InterPro" id="IPR000683">
    <property type="entry name" value="Gfo/Idh/MocA-like_OxRdtase_N"/>
</dbReference>
<dbReference type="GO" id="GO:0016491">
    <property type="term" value="F:oxidoreductase activity"/>
    <property type="evidence" value="ECO:0007669"/>
    <property type="project" value="UniProtKB-KW"/>
</dbReference>
<dbReference type="Pfam" id="PF01408">
    <property type="entry name" value="GFO_IDH_MocA"/>
    <property type="match status" value="1"/>
</dbReference>
<dbReference type="EMBL" id="PDET01000001">
    <property type="protein sequence ID" value="PRD17271.1"/>
    <property type="molecule type" value="Genomic_DNA"/>
</dbReference>
<feature type="domain" description="GFO/IDH/MocA-like oxidoreductase" evidence="4">
    <location>
        <begin position="130"/>
        <end position="247"/>
    </location>
</feature>
<dbReference type="PANTHER" id="PTHR42840:SF3">
    <property type="entry name" value="BINDING ROSSMANN FOLD OXIDOREDUCTASE, PUTATIVE (AFU_ORTHOLOGUE AFUA_2G10240)-RELATED"/>
    <property type="match status" value="1"/>
</dbReference>
<comment type="similarity">
    <text evidence="1">Belongs to the Gfo/Idh/MocA family.</text>
</comment>
<evidence type="ECO:0000313" key="6">
    <source>
        <dbReference type="Proteomes" id="UP000239181"/>
    </source>
</evidence>
<dbReference type="InterPro" id="IPR030827">
    <property type="entry name" value="Myo_inos_IolG"/>
</dbReference>
<dbReference type="RefSeq" id="WP_105590870.1">
    <property type="nucleotide sequence ID" value="NZ_PDET01000001.1"/>
</dbReference>
<evidence type="ECO:0000256" key="1">
    <source>
        <dbReference type="ARBA" id="ARBA00010928"/>
    </source>
</evidence>
<dbReference type="InterPro" id="IPR055170">
    <property type="entry name" value="GFO_IDH_MocA-like_dom"/>
</dbReference>
<dbReference type="SUPFAM" id="SSF55347">
    <property type="entry name" value="Glyceraldehyde-3-phosphate dehydrogenase-like, C-terminal domain"/>
    <property type="match status" value="1"/>
</dbReference>
<organism evidence="5 6">
    <name type="scientific">Pantoea coffeiphila</name>
    <dbReference type="NCBI Taxonomy" id="1465635"/>
    <lineage>
        <taxon>Bacteria</taxon>
        <taxon>Pseudomonadati</taxon>
        <taxon>Pseudomonadota</taxon>
        <taxon>Gammaproteobacteria</taxon>
        <taxon>Enterobacterales</taxon>
        <taxon>Erwiniaceae</taxon>
        <taxon>Pantoea</taxon>
    </lineage>
</organism>
<dbReference type="SUPFAM" id="SSF51735">
    <property type="entry name" value="NAD(P)-binding Rossmann-fold domains"/>
    <property type="match status" value="1"/>
</dbReference>
<evidence type="ECO:0000259" key="4">
    <source>
        <dbReference type="Pfam" id="PF22725"/>
    </source>
</evidence>
<gene>
    <name evidence="5" type="primary">iolG</name>
    <name evidence="5" type="ORF">CQW29_01145</name>
</gene>
<dbReference type="Gene3D" id="3.30.360.10">
    <property type="entry name" value="Dihydrodipicolinate Reductase, domain 2"/>
    <property type="match status" value="1"/>
</dbReference>
<name>A0A2S9IHK5_9GAMM</name>
<dbReference type="PANTHER" id="PTHR42840">
    <property type="entry name" value="NAD(P)-BINDING ROSSMANN-FOLD SUPERFAMILY PROTEIN-RELATED"/>
    <property type="match status" value="1"/>
</dbReference>
<keyword evidence="2" id="KW-0560">Oxidoreductase</keyword>
<dbReference type="OrthoDB" id="9781031at2"/>
<evidence type="ECO:0000256" key="2">
    <source>
        <dbReference type="ARBA" id="ARBA00023002"/>
    </source>
</evidence>
<accession>A0A2S9IHK5</accession>
<evidence type="ECO:0000313" key="5">
    <source>
        <dbReference type="EMBL" id="PRD17271.1"/>
    </source>
</evidence>
<dbReference type="Pfam" id="PF22725">
    <property type="entry name" value="GFO_IDH_MocA_C3"/>
    <property type="match status" value="1"/>
</dbReference>
<proteinExistence type="inferred from homology"/>
<dbReference type="Proteomes" id="UP000239181">
    <property type="component" value="Unassembled WGS sequence"/>
</dbReference>
<feature type="domain" description="Gfo/Idh/MocA-like oxidoreductase N-terminal" evidence="3">
    <location>
        <begin position="2"/>
        <end position="119"/>
    </location>
</feature>
<comment type="caution">
    <text evidence="5">The sequence shown here is derived from an EMBL/GenBank/DDBJ whole genome shotgun (WGS) entry which is preliminary data.</text>
</comment>
<reference evidence="5 6" key="1">
    <citation type="submission" date="2017-10" db="EMBL/GenBank/DDBJ databases">
        <title>Draft genome of two endophytic bacteria isolated from 'guarana' Paullinia cupana (Mart.) Ducke.</title>
        <authorList>
            <person name="Siqueira K.A."/>
            <person name="Liotti R.G."/>
            <person name="Mendes T.A."/>
            <person name="Soares M.A."/>
        </authorList>
    </citation>
    <scope>NUCLEOTIDE SEQUENCE [LARGE SCALE GENOMIC DNA]</scope>
    <source>
        <strain evidence="5 6">342</strain>
    </source>
</reference>
<dbReference type="NCBIfam" id="TIGR04380">
    <property type="entry name" value="myo_inos_iolG"/>
    <property type="match status" value="1"/>
</dbReference>
<evidence type="ECO:0000259" key="3">
    <source>
        <dbReference type="Pfam" id="PF01408"/>
    </source>
</evidence>